<reference evidence="1" key="1">
    <citation type="submission" date="2022-10" db="EMBL/GenBank/DDBJ databases">
        <title>The complete genomes of actinobacterial strains from the NBC collection.</title>
        <authorList>
            <person name="Joergensen T.S."/>
            <person name="Alvarez Arevalo M."/>
            <person name="Sterndorff E.B."/>
            <person name="Faurdal D."/>
            <person name="Vuksanovic O."/>
            <person name="Mourched A.-S."/>
            <person name="Charusanti P."/>
            <person name="Shaw S."/>
            <person name="Blin K."/>
            <person name="Weber T."/>
        </authorList>
    </citation>
    <scope>NUCLEOTIDE SEQUENCE</scope>
    <source>
        <strain evidence="1">NBC_00119</strain>
    </source>
</reference>
<protein>
    <submittedName>
        <fullName evidence="1">Uncharacterized protein</fullName>
    </submittedName>
</protein>
<gene>
    <name evidence="1" type="ORF">OHU69_42440</name>
</gene>
<dbReference type="AlphaFoldDB" id="A0AAU1UJJ9"/>
<name>A0AAU1UJJ9_9ACTN</name>
<accession>A0AAU1UJJ9</accession>
<sequence>MKAVKTAVCGDATCLVSHLPRHIGTSSEGRPPLVRLLEAAAGPL</sequence>
<evidence type="ECO:0000313" key="1">
    <source>
        <dbReference type="EMBL" id="WTS17121.1"/>
    </source>
</evidence>
<proteinExistence type="predicted"/>
<organism evidence="1">
    <name type="scientific">Streptomyces sp. NBC_00119</name>
    <dbReference type="NCBI Taxonomy" id="2975659"/>
    <lineage>
        <taxon>Bacteria</taxon>
        <taxon>Bacillati</taxon>
        <taxon>Actinomycetota</taxon>
        <taxon>Actinomycetes</taxon>
        <taxon>Kitasatosporales</taxon>
        <taxon>Streptomycetaceae</taxon>
        <taxon>Streptomyces</taxon>
    </lineage>
</organism>
<dbReference type="EMBL" id="CP108195">
    <property type="protein sequence ID" value="WTS17121.1"/>
    <property type="molecule type" value="Genomic_DNA"/>
</dbReference>